<dbReference type="PANTHER" id="PTHR37291">
    <property type="entry name" value="5-METHYLCYTOSINE-SPECIFIC RESTRICTION ENZYME B"/>
    <property type="match status" value="1"/>
</dbReference>
<dbReference type="GO" id="GO:0005524">
    <property type="term" value="F:ATP binding"/>
    <property type="evidence" value="ECO:0007669"/>
    <property type="project" value="InterPro"/>
</dbReference>
<sequence length="640" mass="74662">MIYSKFKEVKNDLINYVDNNQLKFISSTTVGLKYLWLTDLEGYFDDSIVHFEVIIEKGIISVDVHFENKHYNQELFNLLKQNLPANISVKKWQGKAITHNRKFDISTDIEVVDIIKCLTELYEFTYPLLINRLKEIFQQLKDHIDMEDKIKLLQYKKQIILQGPPGTGKTREAKLIANKILLNELNRNSYFGNNLVKDETVFSIAKNAKYTVKNISENNIELEGKDIQDKKITKSKIIDFVKAQNWDAVSNGNDRGAQAVAYHLYQKFLENQFKIIQFHPSYTYDDFVRGIVAKPDEEGNGLVYDAENKILAKFAKEALINFYRSSDHTNSNSIDIWIDKSFEDFKNDLDGNLNDEGYVLSEKVNIFKVRNKDFLYGKDWKTPGHLKFEEFKNLIKAVINQEIDLASPKLDKDRFVHSNYRFTYYGSLLKKFFEKYSYKPGSENVDLKNYVLVIDEINRANVSSVLGELIYALEYRGEEVESMYEVNNSQKLILPPNLYIIGTMNTADRSVGHIDYAIRRRFAFVDVLPKELDDDKIVFHKDWFKKVSELFIINYDEYVSNEKTPLKRGKTLSAEFRPEDVWIGHSYFIQKKLEDGSLEPDDFRIRIDYEIKPILLEYAKDGVLTGKVGEITVEDYIKSL</sequence>
<dbReference type="SUPFAM" id="SSF52540">
    <property type="entry name" value="P-loop containing nucleoside triphosphate hydrolases"/>
    <property type="match status" value="1"/>
</dbReference>
<dbReference type="EMBL" id="JAJNAY010000001">
    <property type="protein sequence ID" value="MCD1118115.1"/>
    <property type="molecule type" value="Genomic_DNA"/>
</dbReference>
<evidence type="ECO:0000313" key="2">
    <source>
        <dbReference type="EMBL" id="MCD1118115.1"/>
    </source>
</evidence>
<proteinExistence type="predicted"/>
<dbReference type="Pfam" id="PF07728">
    <property type="entry name" value="AAA_5"/>
    <property type="match status" value="1"/>
</dbReference>
<dbReference type="AlphaFoldDB" id="A0A9Q3V688"/>
<organism evidence="2 3">
    <name type="scientific">Chryseobacterium turcicum</name>
    <dbReference type="NCBI Taxonomy" id="2898076"/>
    <lineage>
        <taxon>Bacteria</taxon>
        <taxon>Pseudomonadati</taxon>
        <taxon>Bacteroidota</taxon>
        <taxon>Flavobacteriia</taxon>
        <taxon>Flavobacteriales</taxon>
        <taxon>Weeksellaceae</taxon>
        <taxon>Chryseobacterium group</taxon>
        <taxon>Chryseobacterium</taxon>
    </lineage>
</organism>
<dbReference type="InterPro" id="IPR052934">
    <property type="entry name" value="Methyl-DNA_Rec/Restrict_Enz"/>
</dbReference>
<gene>
    <name evidence="2" type="ORF">LO744_14730</name>
</gene>
<dbReference type="GO" id="GO:0016887">
    <property type="term" value="F:ATP hydrolysis activity"/>
    <property type="evidence" value="ECO:0007669"/>
    <property type="project" value="InterPro"/>
</dbReference>
<dbReference type="Gene3D" id="3.40.50.300">
    <property type="entry name" value="P-loop containing nucleotide triphosphate hydrolases"/>
    <property type="match status" value="2"/>
</dbReference>
<name>A0A9Q3V688_9FLAO</name>
<evidence type="ECO:0000259" key="1">
    <source>
        <dbReference type="Pfam" id="PF07728"/>
    </source>
</evidence>
<dbReference type="Proteomes" id="UP001108025">
    <property type="component" value="Unassembled WGS sequence"/>
</dbReference>
<evidence type="ECO:0000313" key="3">
    <source>
        <dbReference type="Proteomes" id="UP001108025"/>
    </source>
</evidence>
<dbReference type="PANTHER" id="PTHR37291:SF1">
    <property type="entry name" value="TYPE IV METHYL-DIRECTED RESTRICTION ENZYME ECOKMCRB SUBUNIT"/>
    <property type="match status" value="1"/>
</dbReference>
<feature type="domain" description="ATPase dynein-related AAA" evidence="1">
    <location>
        <begin position="448"/>
        <end position="522"/>
    </location>
</feature>
<accession>A0A9Q3V688</accession>
<comment type="caution">
    <text evidence="2">The sequence shown here is derived from an EMBL/GenBank/DDBJ whole genome shotgun (WGS) entry which is preliminary data.</text>
</comment>
<protein>
    <submittedName>
        <fullName evidence="2">AAA family ATPase</fullName>
    </submittedName>
</protein>
<reference evidence="2" key="1">
    <citation type="submission" date="2021-11" db="EMBL/GenBank/DDBJ databases">
        <title>Description of novel Chryseobacterium species.</title>
        <authorList>
            <person name="Saticioglu I.B."/>
            <person name="Ay H."/>
            <person name="Altun S."/>
            <person name="Duman M."/>
        </authorList>
    </citation>
    <scope>NUCLEOTIDE SEQUENCE</scope>
    <source>
        <strain evidence="2">C-17</strain>
    </source>
</reference>
<dbReference type="InterPro" id="IPR011704">
    <property type="entry name" value="ATPase_dyneun-rel_AAA"/>
</dbReference>
<dbReference type="InterPro" id="IPR027417">
    <property type="entry name" value="P-loop_NTPase"/>
</dbReference>
<dbReference type="RefSeq" id="WP_230670426.1">
    <property type="nucleotide sequence ID" value="NZ_JAJNAY010000001.1"/>
</dbReference>
<keyword evidence="3" id="KW-1185">Reference proteome</keyword>